<feature type="region of interest" description="Disordered" evidence="9">
    <location>
        <begin position="299"/>
        <end position="375"/>
    </location>
</feature>
<dbReference type="GO" id="GO:0061630">
    <property type="term" value="F:ubiquitin protein ligase activity"/>
    <property type="evidence" value="ECO:0007669"/>
    <property type="project" value="UniProtKB-EC"/>
</dbReference>
<dbReference type="OrthoDB" id="10009520at2759"/>
<feature type="compositionally biased region" description="Basic residues" evidence="9">
    <location>
        <begin position="556"/>
        <end position="565"/>
    </location>
</feature>
<evidence type="ECO:0000313" key="12">
    <source>
        <dbReference type="Proteomes" id="UP001152130"/>
    </source>
</evidence>
<keyword evidence="7" id="KW-0833">Ubl conjugation pathway</keyword>
<evidence type="ECO:0000256" key="2">
    <source>
        <dbReference type="ARBA" id="ARBA00012251"/>
    </source>
</evidence>
<dbReference type="EC" id="2.3.2.31" evidence="2"/>
<accession>A0A9W8PRH4</accession>
<name>A0A9W8PRH4_9HYPO</name>
<comment type="caution">
    <text evidence="11">The sequence shown here is derived from an EMBL/GenBank/DDBJ whole genome shotgun (WGS) entry which is preliminary data.</text>
</comment>
<evidence type="ECO:0000256" key="5">
    <source>
        <dbReference type="ARBA" id="ARBA00022737"/>
    </source>
</evidence>
<evidence type="ECO:0000256" key="7">
    <source>
        <dbReference type="ARBA" id="ARBA00022786"/>
    </source>
</evidence>
<protein>
    <recommendedName>
        <fullName evidence="2">RBR-type E3 ubiquitin transferase</fullName>
        <ecNumber evidence="2">2.3.2.31</ecNumber>
    </recommendedName>
</protein>
<evidence type="ECO:0000256" key="4">
    <source>
        <dbReference type="ARBA" id="ARBA00022723"/>
    </source>
</evidence>
<feature type="domain" description="RING-type" evidence="10">
    <location>
        <begin position="103"/>
        <end position="291"/>
    </location>
</feature>
<dbReference type="Pfam" id="PF01485">
    <property type="entry name" value="IBR"/>
    <property type="match status" value="1"/>
</dbReference>
<dbReference type="GO" id="GO:0016567">
    <property type="term" value="P:protein ubiquitination"/>
    <property type="evidence" value="ECO:0007669"/>
    <property type="project" value="InterPro"/>
</dbReference>
<proteinExistence type="predicted"/>
<feature type="compositionally biased region" description="Pro residues" evidence="9">
    <location>
        <begin position="507"/>
        <end position="516"/>
    </location>
</feature>
<dbReference type="SUPFAM" id="SSF57850">
    <property type="entry name" value="RING/U-box"/>
    <property type="match status" value="2"/>
</dbReference>
<organism evidence="11 12">
    <name type="scientific">Fusarium irregulare</name>
    <dbReference type="NCBI Taxonomy" id="2494466"/>
    <lineage>
        <taxon>Eukaryota</taxon>
        <taxon>Fungi</taxon>
        <taxon>Dikarya</taxon>
        <taxon>Ascomycota</taxon>
        <taxon>Pezizomycotina</taxon>
        <taxon>Sordariomycetes</taxon>
        <taxon>Hypocreomycetidae</taxon>
        <taxon>Hypocreales</taxon>
        <taxon>Nectriaceae</taxon>
        <taxon>Fusarium</taxon>
        <taxon>Fusarium incarnatum-equiseti species complex</taxon>
    </lineage>
</organism>
<dbReference type="EMBL" id="JAPDHF010000007">
    <property type="protein sequence ID" value="KAJ4015245.1"/>
    <property type="molecule type" value="Genomic_DNA"/>
</dbReference>
<evidence type="ECO:0000256" key="1">
    <source>
        <dbReference type="ARBA" id="ARBA00001798"/>
    </source>
</evidence>
<reference evidence="11" key="1">
    <citation type="submission" date="2022-10" db="EMBL/GenBank/DDBJ databases">
        <title>Fusarium specimens isolated from Avocado Roots.</title>
        <authorList>
            <person name="Stajich J."/>
            <person name="Roper C."/>
            <person name="Heimlech-Rivalta G."/>
        </authorList>
    </citation>
    <scope>NUCLEOTIDE SEQUENCE</scope>
    <source>
        <strain evidence="11">CF00143</strain>
    </source>
</reference>
<keyword evidence="8" id="KW-0862">Zinc</keyword>
<dbReference type="InterPro" id="IPR031127">
    <property type="entry name" value="E3_UB_ligase_RBR"/>
</dbReference>
<sequence length="565" mass="64360">MPTDPIDLVHPELLNLLFHFELLPPEDYQTESSLATSIFLALQQADPVMQAFLVSRIISEEELAAERLRDPDVQDISHRVVLDHEERKAAFRPSPNDFRPRNNGEDCLICAEDAQVRAPCGCNYCMSCYREAIKIGLRSQEEFPPKCCVPFDEAAIRLTRSAPLVHLFRQMDEEHKAPVHDRLYCHDGNCAAFIPPDQNGRCLLCHTETCLDCGGQGHPDRPCQAGDAEEDVWATMDQNRSVNCPGCGRMIALAEACNHMTCPCGSQFCFLCGEQWHTCHCPLYGHYDQMVPMRDRPGVKPPQFRRRQQVPTAIPDRHRIPQLRPVPGEEDRAPQRNAAQRVIRPLRLPRQTDAERERRLDERRRRENLGMRDNNNNREQHFFQFQMGAQGRPVIEVNGRGLQPDEAWMDLMDDIGPLEALELGFLPAFLEPHFNGQWVGPPGQDPRAQAAAPRRNAPAAQPARHDAREAVRLVQQRAQQEERARQQAAPAQRAQRGQRMAQRLMMPPVPPVPRVPQVPERPQMPQMPVQNVRHHGQNPGPNPNIIAQHGQPGFHGARHRDRREH</sequence>
<keyword evidence="6" id="KW-0863">Zinc-finger</keyword>
<dbReference type="CDD" id="cd20335">
    <property type="entry name" value="BRcat_RBR"/>
    <property type="match status" value="1"/>
</dbReference>
<feature type="compositionally biased region" description="Basic and acidic residues" evidence="9">
    <location>
        <begin position="350"/>
        <end position="375"/>
    </location>
</feature>
<dbReference type="CDD" id="cd22584">
    <property type="entry name" value="Rcat_RBR_unk"/>
    <property type="match status" value="1"/>
</dbReference>
<feature type="region of interest" description="Disordered" evidence="9">
    <location>
        <begin position="437"/>
        <end position="565"/>
    </location>
</feature>
<evidence type="ECO:0000256" key="9">
    <source>
        <dbReference type="SAM" id="MobiDB-lite"/>
    </source>
</evidence>
<dbReference type="Gene3D" id="1.20.120.1750">
    <property type="match status" value="1"/>
</dbReference>
<feature type="compositionally biased region" description="Low complexity" evidence="9">
    <location>
        <begin position="446"/>
        <end position="462"/>
    </location>
</feature>
<dbReference type="PROSITE" id="PS51873">
    <property type="entry name" value="TRIAD"/>
    <property type="match status" value="1"/>
</dbReference>
<keyword evidence="3" id="KW-0808">Transferase</keyword>
<evidence type="ECO:0000256" key="3">
    <source>
        <dbReference type="ARBA" id="ARBA00022679"/>
    </source>
</evidence>
<keyword evidence="4" id="KW-0479">Metal-binding</keyword>
<evidence type="ECO:0000259" key="10">
    <source>
        <dbReference type="PROSITE" id="PS51873"/>
    </source>
</evidence>
<evidence type="ECO:0000256" key="6">
    <source>
        <dbReference type="ARBA" id="ARBA00022771"/>
    </source>
</evidence>
<dbReference type="InterPro" id="IPR002867">
    <property type="entry name" value="IBR_dom"/>
</dbReference>
<evidence type="ECO:0000313" key="11">
    <source>
        <dbReference type="EMBL" id="KAJ4015245.1"/>
    </source>
</evidence>
<gene>
    <name evidence="11" type="ORF">NW766_005577</name>
</gene>
<keyword evidence="5" id="KW-0677">Repeat</keyword>
<feature type="compositionally biased region" description="Low complexity" evidence="9">
    <location>
        <begin position="486"/>
        <end position="506"/>
    </location>
</feature>
<feature type="compositionally biased region" description="Low complexity" evidence="9">
    <location>
        <begin position="517"/>
        <end position="530"/>
    </location>
</feature>
<dbReference type="Proteomes" id="UP001152130">
    <property type="component" value="Unassembled WGS sequence"/>
</dbReference>
<dbReference type="AlphaFoldDB" id="A0A9W8PRH4"/>
<dbReference type="InterPro" id="IPR044066">
    <property type="entry name" value="TRIAD_supradom"/>
</dbReference>
<dbReference type="GO" id="GO:0008270">
    <property type="term" value="F:zinc ion binding"/>
    <property type="evidence" value="ECO:0007669"/>
    <property type="project" value="UniProtKB-KW"/>
</dbReference>
<keyword evidence="12" id="KW-1185">Reference proteome</keyword>
<comment type="catalytic activity">
    <reaction evidence="1">
        <text>[E2 ubiquitin-conjugating enzyme]-S-ubiquitinyl-L-cysteine + [acceptor protein]-L-lysine = [E2 ubiquitin-conjugating enzyme]-L-cysteine + [acceptor protein]-N(6)-ubiquitinyl-L-lysine.</text>
        <dbReference type="EC" id="2.3.2.31"/>
    </reaction>
</comment>
<dbReference type="PANTHER" id="PTHR11685">
    <property type="entry name" value="RBR FAMILY RING FINGER AND IBR DOMAIN-CONTAINING"/>
    <property type="match status" value="1"/>
</dbReference>
<evidence type="ECO:0000256" key="8">
    <source>
        <dbReference type="ARBA" id="ARBA00022833"/>
    </source>
</evidence>